<keyword evidence="1" id="KW-0812">Transmembrane</keyword>
<comment type="caution">
    <text evidence="2">The sequence shown here is derived from an EMBL/GenBank/DDBJ whole genome shotgun (WGS) entry which is preliminary data.</text>
</comment>
<proteinExistence type="predicted"/>
<keyword evidence="1" id="KW-0472">Membrane</keyword>
<feature type="transmembrane region" description="Helical" evidence="1">
    <location>
        <begin position="52"/>
        <end position="72"/>
    </location>
</feature>
<organism evidence="2">
    <name type="scientific">Fervidicoccus fontis</name>
    <dbReference type="NCBI Taxonomy" id="683846"/>
    <lineage>
        <taxon>Archaea</taxon>
        <taxon>Thermoproteota</taxon>
        <taxon>Thermoprotei</taxon>
        <taxon>Fervidicoccales</taxon>
        <taxon>Fervidicoccaceae</taxon>
        <taxon>Fervidicoccus</taxon>
    </lineage>
</organism>
<keyword evidence="1" id="KW-1133">Transmembrane helix</keyword>
<dbReference type="Proteomes" id="UP000885664">
    <property type="component" value="Unassembled WGS sequence"/>
</dbReference>
<dbReference type="EMBL" id="DSFE01000007">
    <property type="protein sequence ID" value="HEU97281.1"/>
    <property type="molecule type" value="Genomic_DNA"/>
</dbReference>
<gene>
    <name evidence="2" type="ORF">ENO36_00290</name>
</gene>
<name>A0A7C2Z3D3_9CREN</name>
<reference evidence="2" key="1">
    <citation type="journal article" date="2020" name="mSystems">
        <title>Genome- and Community-Level Interaction Insights into Carbon Utilization and Element Cycling Functions of Hydrothermarchaeota in Hydrothermal Sediment.</title>
        <authorList>
            <person name="Zhou Z."/>
            <person name="Liu Y."/>
            <person name="Xu W."/>
            <person name="Pan J."/>
            <person name="Luo Z.H."/>
            <person name="Li M."/>
        </authorList>
    </citation>
    <scope>NUCLEOTIDE SEQUENCE [LARGE SCALE GENOMIC DNA]</scope>
    <source>
        <strain evidence="2">SpSt-1259</strain>
    </source>
</reference>
<accession>A0A7C2Z3D3</accession>
<protein>
    <submittedName>
        <fullName evidence="2">Uncharacterized protein</fullName>
    </submittedName>
</protein>
<evidence type="ECO:0000313" key="2">
    <source>
        <dbReference type="EMBL" id="HEU97281.1"/>
    </source>
</evidence>
<evidence type="ECO:0000256" key="1">
    <source>
        <dbReference type="SAM" id="Phobius"/>
    </source>
</evidence>
<dbReference type="AlphaFoldDB" id="A0A7C2Z3D3"/>
<feature type="transmembrane region" description="Helical" evidence="1">
    <location>
        <begin position="21"/>
        <end position="46"/>
    </location>
</feature>
<sequence>MGDERYIELYGELVSLRELGLSSLICSALAFLLFYLSPSIASFMGMPNLTNALKITFGAIGAFLGFFISIPLTKVKRKIILEGD</sequence>